<gene>
    <name evidence="2" type="ORF">QUV98_04875</name>
</gene>
<sequence length="192" mass="22217">MYKIGFAVTGSFCSMNDMLEVLKQVCQHYDVEVFITPHVHQLDTRFYTHEELEEKIKEITHKDIHTTIQEAEVYGPKPQLDAVLVYPCDATTLNKIDLGINDNCVTMLVKSCLRNQIPIVLGVYSNDILSNSGVHLFSLFNKKNFYFVPMFQDDYQRKPQSMIAAKDKVLDTLHFALKHQQNQPFLLGYRKI</sequence>
<dbReference type="InterPro" id="IPR003382">
    <property type="entry name" value="Flavoprotein"/>
</dbReference>
<evidence type="ECO:0000259" key="1">
    <source>
        <dbReference type="Pfam" id="PF02441"/>
    </source>
</evidence>
<reference evidence="2 3" key="2">
    <citation type="submission" date="2023-06" db="EMBL/GenBank/DDBJ databases">
        <authorList>
            <person name="Zeman M."/>
            <person name="Kubasova T."/>
            <person name="Jahodarova E."/>
            <person name="Nykrynova M."/>
            <person name="Rychlik I."/>
        </authorList>
    </citation>
    <scope>NUCLEOTIDE SEQUENCE [LARGE SCALE GENOMIC DNA]</scope>
    <source>
        <strain evidence="2 3">ET341</strain>
    </source>
</reference>
<keyword evidence="3" id="KW-1185">Reference proteome</keyword>
<name>A0ABT7UI82_9FIRM</name>
<dbReference type="Gene3D" id="3.40.50.1950">
    <property type="entry name" value="Flavin prenyltransferase-like"/>
    <property type="match status" value="1"/>
</dbReference>
<protein>
    <submittedName>
        <fullName evidence="2">Dipicolinate synthase subunit B</fullName>
    </submittedName>
</protein>
<dbReference type="InterPro" id="IPR036551">
    <property type="entry name" value="Flavin_trans-like"/>
</dbReference>
<organism evidence="2 3">
    <name type="scientific">Massilimicrobiota timonensis</name>
    <dbReference type="NCBI Taxonomy" id="1776392"/>
    <lineage>
        <taxon>Bacteria</taxon>
        <taxon>Bacillati</taxon>
        <taxon>Bacillota</taxon>
        <taxon>Erysipelotrichia</taxon>
        <taxon>Erysipelotrichales</taxon>
        <taxon>Erysipelotrichaceae</taxon>
        <taxon>Massilimicrobiota</taxon>
    </lineage>
</organism>
<evidence type="ECO:0000313" key="3">
    <source>
        <dbReference type="Proteomes" id="UP001529275"/>
    </source>
</evidence>
<feature type="domain" description="Flavoprotein" evidence="1">
    <location>
        <begin position="3"/>
        <end position="158"/>
    </location>
</feature>
<comment type="caution">
    <text evidence="2">The sequence shown here is derived from an EMBL/GenBank/DDBJ whole genome shotgun (WGS) entry which is preliminary data.</text>
</comment>
<reference evidence="3" key="1">
    <citation type="submission" date="2023-06" db="EMBL/GenBank/DDBJ databases">
        <title>Identification and characterization of horizontal gene transfer across gut microbiota members of farm animals based on homology search.</title>
        <authorList>
            <person name="Zeman M."/>
            <person name="Kubasova T."/>
            <person name="Jahodarova E."/>
            <person name="Nykrynova M."/>
            <person name="Rychlik I."/>
        </authorList>
    </citation>
    <scope>NUCLEOTIDE SEQUENCE [LARGE SCALE GENOMIC DNA]</scope>
    <source>
        <strain evidence="3">ET341</strain>
    </source>
</reference>
<proteinExistence type="predicted"/>
<dbReference type="RefSeq" id="WP_087245274.1">
    <property type="nucleotide sequence ID" value="NZ_JAUDCK010000012.1"/>
</dbReference>
<dbReference type="NCBIfam" id="NF006161">
    <property type="entry name" value="PRK08305.1"/>
    <property type="match status" value="1"/>
</dbReference>
<dbReference type="Pfam" id="PF02441">
    <property type="entry name" value="Flavoprotein"/>
    <property type="match status" value="1"/>
</dbReference>
<evidence type="ECO:0000313" key="2">
    <source>
        <dbReference type="EMBL" id="MDM8195647.1"/>
    </source>
</evidence>
<dbReference type="SUPFAM" id="SSF52507">
    <property type="entry name" value="Homo-oligomeric flavin-containing Cys decarboxylases, HFCD"/>
    <property type="match status" value="1"/>
</dbReference>
<accession>A0ABT7UI82</accession>
<dbReference type="Proteomes" id="UP001529275">
    <property type="component" value="Unassembled WGS sequence"/>
</dbReference>
<dbReference type="EMBL" id="JAUDCK010000012">
    <property type="protein sequence ID" value="MDM8195647.1"/>
    <property type="molecule type" value="Genomic_DNA"/>
</dbReference>